<sequence>MSDKILENLIKKEIRRQKETINLIASENFVSREIMEIVGSPLMNKYSEGYATEGRRYYPGNQYYNEIEKLAIERAKQVFRLGKNWHVNVQSYSGSPANLEIYLALLEAPVFKKNRQVDIMGMSLASGGHLTHGHKVNFSGLAYKVVQYGVDKKTGLIDYQEIEHLAKKYRPKIVVSGATAYPRKIDFKKFGQIAKKIGAYHMADISHISGLIAAGLHQSPFPYTDVVMTTTHKTLRGPRAAVIFCRKELAEKIDRAVFPGMQGGPHNNTIAAISQVFFEAKQPDFKTYQKQVIKNSKFLAESLKKLGFNLITGGTDNHLMLIDLKNSPDLLGVQINGLEAEKKLEKADVLVNRNSIPDDTSPFQPSGLRLGTPAMTTRGMKEKEMK</sequence>
<proteinExistence type="inferred from homology"/>
<keyword evidence="3" id="KW-0554">One-carbon metabolism</keyword>
<feature type="modified residue" description="N6-(pyridoxal phosphate)lysine" evidence="6">
    <location>
        <position position="233"/>
    </location>
</feature>
<protein>
    <submittedName>
        <fullName evidence="9">Serine hydroxymethyltransferase</fullName>
        <ecNumber evidence="9">2.1.2.1</ecNumber>
    </submittedName>
</protein>
<keyword evidence="9" id="KW-0489">Methyltransferase</keyword>
<dbReference type="CDD" id="cd00378">
    <property type="entry name" value="SHMT"/>
    <property type="match status" value="1"/>
</dbReference>
<dbReference type="GO" id="GO:0030170">
    <property type="term" value="F:pyridoxal phosphate binding"/>
    <property type="evidence" value="ECO:0007669"/>
    <property type="project" value="InterPro"/>
</dbReference>
<dbReference type="EMBL" id="PFNM01000006">
    <property type="protein sequence ID" value="PIZ45407.1"/>
    <property type="molecule type" value="Genomic_DNA"/>
</dbReference>
<dbReference type="EC" id="2.1.2.1" evidence="9"/>
<evidence type="ECO:0000256" key="1">
    <source>
        <dbReference type="ARBA" id="ARBA00001933"/>
    </source>
</evidence>
<evidence type="ECO:0000256" key="4">
    <source>
        <dbReference type="ARBA" id="ARBA00022679"/>
    </source>
</evidence>
<dbReference type="InterPro" id="IPR015422">
    <property type="entry name" value="PyrdxlP-dep_Trfase_small"/>
</dbReference>
<dbReference type="GO" id="GO:0019264">
    <property type="term" value="P:glycine biosynthetic process from serine"/>
    <property type="evidence" value="ECO:0007669"/>
    <property type="project" value="InterPro"/>
</dbReference>
<name>A0A2M7TH01_9BACT</name>
<dbReference type="GO" id="GO:0032259">
    <property type="term" value="P:methylation"/>
    <property type="evidence" value="ECO:0007669"/>
    <property type="project" value="UniProtKB-KW"/>
</dbReference>
<dbReference type="Proteomes" id="UP000230553">
    <property type="component" value="Unassembled WGS sequence"/>
</dbReference>
<evidence type="ECO:0000313" key="9">
    <source>
        <dbReference type="EMBL" id="PIZ45407.1"/>
    </source>
</evidence>
<feature type="region of interest" description="Disordered" evidence="7">
    <location>
        <begin position="354"/>
        <end position="386"/>
    </location>
</feature>
<evidence type="ECO:0000259" key="8">
    <source>
        <dbReference type="Pfam" id="PF00464"/>
    </source>
</evidence>
<evidence type="ECO:0000256" key="2">
    <source>
        <dbReference type="ARBA" id="ARBA00006376"/>
    </source>
</evidence>
<evidence type="ECO:0000256" key="3">
    <source>
        <dbReference type="ARBA" id="ARBA00022563"/>
    </source>
</evidence>
<dbReference type="Gene3D" id="3.90.1150.10">
    <property type="entry name" value="Aspartate Aminotransferase, domain 1"/>
    <property type="match status" value="1"/>
</dbReference>
<dbReference type="Gene3D" id="3.40.640.10">
    <property type="entry name" value="Type I PLP-dependent aspartate aminotransferase-like (Major domain)"/>
    <property type="match status" value="1"/>
</dbReference>
<keyword evidence="4 9" id="KW-0808">Transferase</keyword>
<dbReference type="GO" id="GO:0035999">
    <property type="term" value="P:tetrahydrofolate interconversion"/>
    <property type="evidence" value="ECO:0007669"/>
    <property type="project" value="InterPro"/>
</dbReference>
<dbReference type="GO" id="GO:0005829">
    <property type="term" value="C:cytosol"/>
    <property type="evidence" value="ECO:0007669"/>
    <property type="project" value="TreeGrafter"/>
</dbReference>
<dbReference type="PIRSF" id="PIRSF000412">
    <property type="entry name" value="SHMT"/>
    <property type="match status" value="1"/>
</dbReference>
<accession>A0A2M7TH01</accession>
<dbReference type="Pfam" id="PF00464">
    <property type="entry name" value="SHMT"/>
    <property type="match status" value="1"/>
</dbReference>
<keyword evidence="5 6" id="KW-0663">Pyridoxal phosphate</keyword>
<dbReference type="InterPro" id="IPR015421">
    <property type="entry name" value="PyrdxlP-dep_Trfase_major"/>
</dbReference>
<dbReference type="NCBIfam" id="NF000586">
    <property type="entry name" value="PRK00011.1"/>
    <property type="match status" value="1"/>
</dbReference>
<dbReference type="InterPro" id="IPR049943">
    <property type="entry name" value="Ser_HO-MeTrfase-like"/>
</dbReference>
<evidence type="ECO:0000313" key="10">
    <source>
        <dbReference type="Proteomes" id="UP000230553"/>
    </source>
</evidence>
<dbReference type="HAMAP" id="MF_00051">
    <property type="entry name" value="SHMT"/>
    <property type="match status" value="1"/>
</dbReference>
<feature type="domain" description="Serine hydroxymethyltransferase-like" evidence="8">
    <location>
        <begin position="2"/>
        <end position="386"/>
    </location>
</feature>
<dbReference type="InterPro" id="IPR015424">
    <property type="entry name" value="PyrdxlP-dep_Trfase"/>
</dbReference>
<dbReference type="PANTHER" id="PTHR11680">
    <property type="entry name" value="SERINE HYDROXYMETHYLTRANSFERASE"/>
    <property type="match status" value="1"/>
</dbReference>
<comment type="caution">
    <text evidence="9">The sequence shown here is derived from an EMBL/GenBank/DDBJ whole genome shotgun (WGS) entry which is preliminary data.</text>
</comment>
<reference evidence="10" key="1">
    <citation type="submission" date="2017-09" db="EMBL/GenBank/DDBJ databases">
        <title>Depth-based differentiation of microbial function through sediment-hosted aquifers and enrichment of novel symbionts in the deep terrestrial subsurface.</title>
        <authorList>
            <person name="Probst A.J."/>
            <person name="Ladd B."/>
            <person name="Jarett J.K."/>
            <person name="Geller-Mcgrath D.E."/>
            <person name="Sieber C.M.K."/>
            <person name="Emerson J.B."/>
            <person name="Anantharaman K."/>
            <person name="Thomas B.C."/>
            <person name="Malmstrom R."/>
            <person name="Stieglmeier M."/>
            <person name="Klingl A."/>
            <person name="Woyke T."/>
            <person name="Ryan C.M."/>
            <person name="Banfield J.F."/>
        </authorList>
    </citation>
    <scope>NUCLEOTIDE SEQUENCE [LARGE SCALE GENOMIC DNA]</scope>
</reference>
<dbReference type="GO" id="GO:0008168">
    <property type="term" value="F:methyltransferase activity"/>
    <property type="evidence" value="ECO:0007669"/>
    <property type="project" value="UniProtKB-KW"/>
</dbReference>
<organism evidence="9 10">
    <name type="scientific">Candidatus Wolfebacteria bacterium CG_4_10_14_0_2_um_filter_39_18</name>
    <dbReference type="NCBI Taxonomy" id="1975061"/>
    <lineage>
        <taxon>Bacteria</taxon>
        <taxon>Candidatus Wolfeibacteriota</taxon>
    </lineage>
</organism>
<dbReference type="InterPro" id="IPR019798">
    <property type="entry name" value="Ser_HO-MeTrfase_PLP_BS"/>
</dbReference>
<gene>
    <name evidence="9" type="ORF">COY31_00395</name>
</gene>
<comment type="similarity">
    <text evidence="2">Belongs to the SHMT family.</text>
</comment>
<dbReference type="PROSITE" id="PS00096">
    <property type="entry name" value="SHMT"/>
    <property type="match status" value="1"/>
</dbReference>
<dbReference type="SUPFAM" id="SSF53383">
    <property type="entry name" value="PLP-dependent transferases"/>
    <property type="match status" value="1"/>
</dbReference>
<dbReference type="InterPro" id="IPR001085">
    <property type="entry name" value="Ser_HO-MeTrfase"/>
</dbReference>
<evidence type="ECO:0000256" key="6">
    <source>
        <dbReference type="PIRSR" id="PIRSR000412-50"/>
    </source>
</evidence>
<dbReference type="AlphaFoldDB" id="A0A2M7TH01"/>
<evidence type="ECO:0000256" key="7">
    <source>
        <dbReference type="SAM" id="MobiDB-lite"/>
    </source>
</evidence>
<dbReference type="PANTHER" id="PTHR11680:SF35">
    <property type="entry name" value="SERINE HYDROXYMETHYLTRANSFERASE 1"/>
    <property type="match status" value="1"/>
</dbReference>
<evidence type="ECO:0000256" key="5">
    <source>
        <dbReference type="ARBA" id="ARBA00022898"/>
    </source>
</evidence>
<comment type="cofactor">
    <cofactor evidence="1 6">
        <name>pyridoxal 5'-phosphate</name>
        <dbReference type="ChEBI" id="CHEBI:597326"/>
    </cofactor>
</comment>
<feature type="non-terminal residue" evidence="9">
    <location>
        <position position="386"/>
    </location>
</feature>
<dbReference type="InterPro" id="IPR039429">
    <property type="entry name" value="SHMT-like_dom"/>
</dbReference>
<dbReference type="GO" id="GO:0004372">
    <property type="term" value="F:glycine hydroxymethyltransferase activity"/>
    <property type="evidence" value="ECO:0007669"/>
    <property type="project" value="UniProtKB-EC"/>
</dbReference>
<feature type="compositionally biased region" description="Polar residues" evidence="7">
    <location>
        <begin position="354"/>
        <end position="364"/>
    </location>
</feature>